<name>A0A9P5PRI2_9AGAR</name>
<dbReference type="EMBL" id="JADNRY010000065">
    <property type="protein sequence ID" value="KAF9068034.1"/>
    <property type="molecule type" value="Genomic_DNA"/>
</dbReference>
<evidence type="ECO:0000313" key="1">
    <source>
        <dbReference type="EMBL" id="KAF9068034.1"/>
    </source>
</evidence>
<proteinExistence type="predicted"/>
<protein>
    <submittedName>
        <fullName evidence="1">Uncharacterized protein</fullName>
    </submittedName>
</protein>
<organism evidence="1 2">
    <name type="scientific">Rhodocollybia butyracea</name>
    <dbReference type="NCBI Taxonomy" id="206335"/>
    <lineage>
        <taxon>Eukaryota</taxon>
        <taxon>Fungi</taxon>
        <taxon>Dikarya</taxon>
        <taxon>Basidiomycota</taxon>
        <taxon>Agaricomycotina</taxon>
        <taxon>Agaricomycetes</taxon>
        <taxon>Agaricomycetidae</taxon>
        <taxon>Agaricales</taxon>
        <taxon>Marasmiineae</taxon>
        <taxon>Omphalotaceae</taxon>
        <taxon>Rhodocollybia</taxon>
    </lineage>
</organism>
<dbReference type="AlphaFoldDB" id="A0A9P5PRI2"/>
<dbReference type="OrthoDB" id="3122817at2759"/>
<comment type="caution">
    <text evidence="1">The sequence shown here is derived from an EMBL/GenBank/DDBJ whole genome shotgun (WGS) entry which is preliminary data.</text>
</comment>
<sequence>MCSGRVPHKLLHSLSPELKIFHGDGLCEHDLDFYYPSFSNLTELAFQYMESQSIGDLVRHTPWLKKLVLGYNNPPVGESSGVVHCSDISMLYVALEAVQPSTAWEHILLPSLTKLELGTVNIPKLLVDSEGYDYFADIQAFSNVLLRSNCALQTVKLVHMKGEDAISIIALHPSIVDLSLAVYYHEYAELKKIFVEMMFQKECTSILVPNLCSLSILVDLDCCNFDSDPDFDRLICHDIAELVDSRNRISVCESRGIAQLEQFALDSRVHASTLGESVRSHLPTIEILEKDIKEFCIEVSFVLFLHFDVY</sequence>
<dbReference type="Proteomes" id="UP000772434">
    <property type="component" value="Unassembled WGS sequence"/>
</dbReference>
<accession>A0A9P5PRI2</accession>
<keyword evidence="2" id="KW-1185">Reference proteome</keyword>
<gene>
    <name evidence="1" type="ORF">BDP27DRAFT_1422271</name>
</gene>
<dbReference type="SUPFAM" id="SSF52047">
    <property type="entry name" value="RNI-like"/>
    <property type="match status" value="1"/>
</dbReference>
<reference evidence="1" key="1">
    <citation type="submission" date="2020-11" db="EMBL/GenBank/DDBJ databases">
        <authorList>
            <consortium name="DOE Joint Genome Institute"/>
            <person name="Ahrendt S."/>
            <person name="Riley R."/>
            <person name="Andreopoulos W."/>
            <person name="Labutti K."/>
            <person name="Pangilinan J."/>
            <person name="Ruiz-Duenas F.J."/>
            <person name="Barrasa J.M."/>
            <person name="Sanchez-Garcia M."/>
            <person name="Camarero S."/>
            <person name="Miyauchi S."/>
            <person name="Serrano A."/>
            <person name="Linde D."/>
            <person name="Babiker R."/>
            <person name="Drula E."/>
            <person name="Ayuso-Fernandez I."/>
            <person name="Pacheco R."/>
            <person name="Padilla G."/>
            <person name="Ferreira P."/>
            <person name="Barriuso J."/>
            <person name="Kellner H."/>
            <person name="Castanera R."/>
            <person name="Alfaro M."/>
            <person name="Ramirez L."/>
            <person name="Pisabarro A.G."/>
            <person name="Kuo A."/>
            <person name="Tritt A."/>
            <person name="Lipzen A."/>
            <person name="He G."/>
            <person name="Yan M."/>
            <person name="Ng V."/>
            <person name="Cullen D."/>
            <person name="Martin F."/>
            <person name="Rosso M.-N."/>
            <person name="Henrissat B."/>
            <person name="Hibbett D."/>
            <person name="Martinez A.T."/>
            <person name="Grigoriev I.V."/>
        </authorList>
    </citation>
    <scope>NUCLEOTIDE SEQUENCE</scope>
    <source>
        <strain evidence="1">AH 40177</strain>
    </source>
</reference>
<evidence type="ECO:0000313" key="2">
    <source>
        <dbReference type="Proteomes" id="UP000772434"/>
    </source>
</evidence>